<dbReference type="CDD" id="cd01991">
    <property type="entry name" value="Asn_synthase_B_C"/>
    <property type="match status" value="1"/>
</dbReference>
<dbReference type="SUPFAM" id="SSF56235">
    <property type="entry name" value="N-terminal nucleophile aminohydrolases (Ntn hydrolases)"/>
    <property type="match status" value="1"/>
</dbReference>
<dbReference type="PIRSF" id="PIRSF001589">
    <property type="entry name" value="Asn_synthetase_glu-h"/>
    <property type="match status" value="1"/>
</dbReference>
<evidence type="ECO:0000256" key="2">
    <source>
        <dbReference type="ARBA" id="ARBA00005752"/>
    </source>
</evidence>
<accession>A0A2S9VDZ9</accession>
<protein>
    <recommendedName>
        <fullName evidence="3">asparagine synthase (glutamine-hydrolyzing)</fullName>
        <ecNumber evidence="3">6.3.5.4</ecNumber>
    </recommendedName>
</protein>
<dbReference type="PANTHER" id="PTHR43284:SF1">
    <property type="entry name" value="ASPARAGINE SYNTHETASE"/>
    <property type="match status" value="1"/>
</dbReference>
<organism evidence="6 7">
    <name type="scientific">Alteromonas alba</name>
    <dbReference type="NCBI Taxonomy" id="2079529"/>
    <lineage>
        <taxon>Bacteria</taxon>
        <taxon>Pseudomonadati</taxon>
        <taxon>Pseudomonadota</taxon>
        <taxon>Gammaproteobacteria</taxon>
        <taxon>Alteromonadales</taxon>
        <taxon>Alteromonadaceae</taxon>
        <taxon>Alteromonas/Salinimonas group</taxon>
        <taxon>Alteromonas</taxon>
    </lineage>
</organism>
<reference evidence="7" key="1">
    <citation type="journal article" date="2020" name="Int. J. Syst. Evol. Microbiol.">
        <title>Alteromonas alba sp. nov., a marine bacterium isolated from the seawater of the West Pacific Ocean.</title>
        <authorList>
            <person name="Sun C."/>
            <person name="Wu Y.-H."/>
            <person name="Xamxidin M."/>
            <person name="Cheng H."/>
            <person name="Xu X.-W."/>
        </authorList>
    </citation>
    <scope>NUCLEOTIDE SEQUENCE [LARGE SCALE GENOMIC DNA]</scope>
    <source>
        <strain evidence="7">190</strain>
    </source>
</reference>
<dbReference type="OrthoDB" id="9763290at2"/>
<dbReference type="Pfam" id="PF00733">
    <property type="entry name" value="Asn_synthase"/>
    <property type="match status" value="1"/>
</dbReference>
<dbReference type="Gene3D" id="3.40.50.620">
    <property type="entry name" value="HUPs"/>
    <property type="match status" value="1"/>
</dbReference>
<dbReference type="InterPro" id="IPR014729">
    <property type="entry name" value="Rossmann-like_a/b/a_fold"/>
</dbReference>
<dbReference type="RefSeq" id="WP_105933625.1">
    <property type="nucleotide sequence ID" value="NZ_PVNP01000042.1"/>
</dbReference>
<sequence>MTAMFAMVAANHHALNELFNQASQFATVRLLWQNPNCLVASYNQHGPVHNARLHQFSFTHANAIVASSRAPDNNALSTQINENAAGISRRVKGAHTAFCWAADKQQLIASRDALNQHCLYYARVGQVTVISSEASFIAGLLPATPTLNPAALACWLAGEPNPELCLYNNIAVLPMGCSLQASPDGGLHTQPFWDIDPAHRLELASDNAYRDAFYQLLNNTVGDHIAADENLVVSQMSGGMDSTSITALAHKLLSPQRHCRPLSHLYSQSESCDESDNIKAMYAHLGLQDPIQITVDAGAHRDFLSLYPTDFDSPGTVLSPRYHQECEIIQAAGSHRLLTGNGGDEMCWGHASAYTQRLKQGDIGVISEVLKACKQTGMAPWPVFRSLFVKPMIPQSLLALARQIKGRQPADLPAWLTPKASALAQETGTVKNPFDPNKDEVGYARYQALKTTSTFNSLRSYQKVAWQYGIEVVHPFFDHRIAEFTFAIPPKQLIRGAYPKWLLRNAMDSLLPESVCWNVQKVTFDNHFGKLVKDNAEPLRKLLEDTRLEEMGLLDNAKLLSAFDHTVGSNKAHVHVDLLYAILTQRWIQQHH</sequence>
<gene>
    <name evidence="6" type="ORF">C6Y40_04970</name>
</gene>
<dbReference type="SUPFAM" id="SSF52402">
    <property type="entry name" value="Adenine nucleotide alpha hydrolases-like"/>
    <property type="match status" value="1"/>
</dbReference>
<dbReference type="InterPro" id="IPR006426">
    <property type="entry name" value="Asn_synth_AEB"/>
</dbReference>
<dbReference type="GO" id="GO:0004066">
    <property type="term" value="F:asparagine synthase (glutamine-hydrolyzing) activity"/>
    <property type="evidence" value="ECO:0007669"/>
    <property type="project" value="UniProtKB-EC"/>
</dbReference>
<evidence type="ECO:0000259" key="5">
    <source>
        <dbReference type="Pfam" id="PF00733"/>
    </source>
</evidence>
<dbReference type="InterPro" id="IPR029055">
    <property type="entry name" value="Ntn_hydrolases_N"/>
</dbReference>
<evidence type="ECO:0000256" key="3">
    <source>
        <dbReference type="ARBA" id="ARBA00012737"/>
    </source>
</evidence>
<dbReference type="Gene3D" id="3.60.20.10">
    <property type="entry name" value="Glutamine Phosphoribosylpyrophosphate, subunit 1, domain 1"/>
    <property type="match status" value="1"/>
</dbReference>
<evidence type="ECO:0000256" key="1">
    <source>
        <dbReference type="ARBA" id="ARBA00005187"/>
    </source>
</evidence>
<comment type="similarity">
    <text evidence="2">Belongs to the asparagine synthetase family.</text>
</comment>
<dbReference type="InterPro" id="IPR001962">
    <property type="entry name" value="Asn_synthase"/>
</dbReference>
<name>A0A2S9VDZ9_9ALTE</name>
<dbReference type="PANTHER" id="PTHR43284">
    <property type="entry name" value="ASPARAGINE SYNTHETASE (GLUTAMINE-HYDROLYZING)"/>
    <property type="match status" value="1"/>
</dbReference>
<evidence type="ECO:0000256" key="4">
    <source>
        <dbReference type="ARBA" id="ARBA00048741"/>
    </source>
</evidence>
<proteinExistence type="inferred from homology"/>
<comment type="caution">
    <text evidence="6">The sequence shown here is derived from an EMBL/GenBank/DDBJ whole genome shotgun (WGS) entry which is preliminary data.</text>
</comment>
<keyword evidence="7" id="KW-1185">Reference proteome</keyword>
<feature type="domain" description="Asparagine synthetase" evidence="5">
    <location>
        <begin position="214"/>
        <end position="568"/>
    </location>
</feature>
<dbReference type="AlphaFoldDB" id="A0A2S9VDZ9"/>
<dbReference type="EMBL" id="PVNP01000042">
    <property type="protein sequence ID" value="PRO74688.1"/>
    <property type="molecule type" value="Genomic_DNA"/>
</dbReference>
<dbReference type="GO" id="GO:0006529">
    <property type="term" value="P:asparagine biosynthetic process"/>
    <property type="evidence" value="ECO:0007669"/>
    <property type="project" value="InterPro"/>
</dbReference>
<dbReference type="EC" id="6.3.5.4" evidence="3"/>
<evidence type="ECO:0000313" key="6">
    <source>
        <dbReference type="EMBL" id="PRO74688.1"/>
    </source>
</evidence>
<dbReference type="GO" id="GO:0005829">
    <property type="term" value="C:cytosol"/>
    <property type="evidence" value="ECO:0007669"/>
    <property type="project" value="TreeGrafter"/>
</dbReference>
<comment type="pathway">
    <text evidence="1">Amino-acid biosynthesis; L-asparagine biosynthesis; L-asparagine from L-aspartate (L-Gln route): step 1/1.</text>
</comment>
<dbReference type="Proteomes" id="UP000238949">
    <property type="component" value="Unassembled WGS sequence"/>
</dbReference>
<dbReference type="InterPro" id="IPR051786">
    <property type="entry name" value="ASN_synthetase/amidase"/>
</dbReference>
<comment type="catalytic activity">
    <reaction evidence="4">
        <text>L-aspartate + L-glutamine + ATP + H2O = L-asparagine + L-glutamate + AMP + diphosphate + H(+)</text>
        <dbReference type="Rhea" id="RHEA:12228"/>
        <dbReference type="ChEBI" id="CHEBI:15377"/>
        <dbReference type="ChEBI" id="CHEBI:15378"/>
        <dbReference type="ChEBI" id="CHEBI:29985"/>
        <dbReference type="ChEBI" id="CHEBI:29991"/>
        <dbReference type="ChEBI" id="CHEBI:30616"/>
        <dbReference type="ChEBI" id="CHEBI:33019"/>
        <dbReference type="ChEBI" id="CHEBI:58048"/>
        <dbReference type="ChEBI" id="CHEBI:58359"/>
        <dbReference type="ChEBI" id="CHEBI:456215"/>
        <dbReference type="EC" id="6.3.5.4"/>
    </reaction>
</comment>
<evidence type="ECO:0000313" key="7">
    <source>
        <dbReference type="Proteomes" id="UP000238949"/>
    </source>
</evidence>